<evidence type="ECO:0000256" key="6">
    <source>
        <dbReference type="SAM" id="Phobius"/>
    </source>
</evidence>
<name>A0A2G8RAJ7_9RHOB</name>
<evidence type="ECO:0000256" key="3">
    <source>
        <dbReference type="ARBA" id="ARBA00022692"/>
    </source>
</evidence>
<dbReference type="Pfam" id="PF00892">
    <property type="entry name" value="EamA"/>
    <property type="match status" value="2"/>
</dbReference>
<evidence type="ECO:0000313" key="8">
    <source>
        <dbReference type="EMBL" id="PIL18471.1"/>
    </source>
</evidence>
<feature type="transmembrane region" description="Helical" evidence="6">
    <location>
        <begin position="137"/>
        <end position="155"/>
    </location>
</feature>
<feature type="transmembrane region" description="Helical" evidence="6">
    <location>
        <begin position="53"/>
        <end position="71"/>
    </location>
</feature>
<dbReference type="GO" id="GO:0016020">
    <property type="term" value="C:membrane"/>
    <property type="evidence" value="ECO:0007669"/>
    <property type="project" value="UniProtKB-SubCell"/>
</dbReference>
<dbReference type="InterPro" id="IPR037185">
    <property type="entry name" value="EmrE-like"/>
</dbReference>
<dbReference type="Proteomes" id="UP000231259">
    <property type="component" value="Unassembled WGS sequence"/>
</dbReference>
<dbReference type="PANTHER" id="PTHR22911:SF6">
    <property type="entry name" value="SOLUTE CARRIER FAMILY 35 MEMBER G1"/>
    <property type="match status" value="1"/>
</dbReference>
<keyword evidence="5 6" id="KW-0472">Membrane</keyword>
<accession>A0A2G8RAJ7</accession>
<feature type="transmembrane region" description="Helical" evidence="6">
    <location>
        <begin position="186"/>
        <end position="208"/>
    </location>
</feature>
<dbReference type="RefSeq" id="WP_245875739.1">
    <property type="nucleotide sequence ID" value="NZ_AWWI01000121.1"/>
</dbReference>
<feature type="transmembrane region" description="Helical" evidence="6">
    <location>
        <begin position="220"/>
        <end position="243"/>
    </location>
</feature>
<feature type="transmembrane region" description="Helical" evidence="6">
    <location>
        <begin position="274"/>
        <end position="291"/>
    </location>
</feature>
<organism evidence="8 9">
    <name type="scientific">Puniceibacterium antarcticum</name>
    <dbReference type="NCBI Taxonomy" id="1206336"/>
    <lineage>
        <taxon>Bacteria</taxon>
        <taxon>Pseudomonadati</taxon>
        <taxon>Pseudomonadota</taxon>
        <taxon>Alphaproteobacteria</taxon>
        <taxon>Rhodobacterales</taxon>
        <taxon>Paracoccaceae</taxon>
        <taxon>Puniceibacterium</taxon>
    </lineage>
</organism>
<dbReference type="SUPFAM" id="SSF103481">
    <property type="entry name" value="Multidrug resistance efflux transporter EmrE"/>
    <property type="match status" value="2"/>
</dbReference>
<feature type="transmembrane region" description="Helical" evidence="6">
    <location>
        <begin position="112"/>
        <end position="130"/>
    </location>
</feature>
<reference evidence="8 9" key="1">
    <citation type="submission" date="2013-09" db="EMBL/GenBank/DDBJ databases">
        <title>Genome sequencing of Phaeobacter antarcticus sp. nov. SM1211.</title>
        <authorList>
            <person name="Zhang X.-Y."/>
            <person name="Liu C."/>
            <person name="Chen X.-L."/>
            <person name="Xie B.-B."/>
            <person name="Qin Q.-L."/>
            <person name="Rong J.-C."/>
            <person name="Zhang Y.-Z."/>
        </authorList>
    </citation>
    <scope>NUCLEOTIDE SEQUENCE [LARGE SCALE GENOMIC DNA]</scope>
    <source>
        <strain evidence="8 9">SM1211</strain>
    </source>
</reference>
<feature type="transmembrane region" description="Helical" evidence="6">
    <location>
        <begin position="83"/>
        <end position="100"/>
    </location>
</feature>
<feature type="domain" description="EamA" evidence="7">
    <location>
        <begin position="20"/>
        <end position="151"/>
    </location>
</feature>
<dbReference type="AlphaFoldDB" id="A0A2G8RAJ7"/>
<keyword evidence="9" id="KW-1185">Reference proteome</keyword>
<sequence length="310" mass="33235">MTSSSAAAVAPRVAGQRPLAGILWMVVTGLCFVGVTALVKTLHGRVPAAESAFLRYLMGLVFLIPVWRELVALRLTRRQWRLFTLRGAVHSVGVLLWFFAMSRLPLAEVTAMGYLTPVGVTILAVIVLGERLAVRRILAICAALGGAMLILRPGFRELDPGHFAMLGTAVLYSASYLTAKILSDELSAVVVVALLSVMVTIGLAPFAYAVWVTPRLGDVGILFCVACFATAGHYAMTLAFAAAPVTLTQPVTFLQLVWSVMVGLAVFGEPIDPWVVAGGCVILAAVSFITWREARLKRRYVTPPSPATKV</sequence>
<dbReference type="EMBL" id="AWWI01000121">
    <property type="protein sequence ID" value="PIL18471.1"/>
    <property type="molecule type" value="Genomic_DNA"/>
</dbReference>
<comment type="caution">
    <text evidence="8">The sequence shown here is derived from an EMBL/GenBank/DDBJ whole genome shotgun (WGS) entry which is preliminary data.</text>
</comment>
<comment type="similarity">
    <text evidence="2">Belongs to the drug/metabolite transporter (DMT) superfamily. 10 TMS drug/metabolite exporter (DME) (TC 2.A.7.3) family.</text>
</comment>
<evidence type="ECO:0000256" key="4">
    <source>
        <dbReference type="ARBA" id="ARBA00022989"/>
    </source>
</evidence>
<evidence type="ECO:0000259" key="7">
    <source>
        <dbReference type="Pfam" id="PF00892"/>
    </source>
</evidence>
<feature type="domain" description="EamA" evidence="7">
    <location>
        <begin position="161"/>
        <end position="290"/>
    </location>
</feature>
<gene>
    <name evidence="8" type="ORF">P775_18020</name>
</gene>
<keyword evidence="3 6" id="KW-0812">Transmembrane</keyword>
<dbReference type="PANTHER" id="PTHR22911">
    <property type="entry name" value="ACYL-MALONYL CONDENSING ENZYME-RELATED"/>
    <property type="match status" value="1"/>
</dbReference>
<evidence type="ECO:0000313" key="9">
    <source>
        <dbReference type="Proteomes" id="UP000231259"/>
    </source>
</evidence>
<dbReference type="Gene3D" id="1.10.3730.20">
    <property type="match status" value="1"/>
</dbReference>
<evidence type="ECO:0000256" key="2">
    <source>
        <dbReference type="ARBA" id="ARBA00009853"/>
    </source>
</evidence>
<comment type="subcellular location">
    <subcellularLocation>
        <location evidence="1">Membrane</location>
        <topology evidence="1">Multi-pass membrane protein</topology>
    </subcellularLocation>
</comment>
<feature type="transmembrane region" description="Helical" evidence="6">
    <location>
        <begin position="21"/>
        <end position="41"/>
    </location>
</feature>
<dbReference type="InterPro" id="IPR000620">
    <property type="entry name" value="EamA_dom"/>
</dbReference>
<proteinExistence type="inferred from homology"/>
<evidence type="ECO:0000256" key="5">
    <source>
        <dbReference type="ARBA" id="ARBA00023136"/>
    </source>
</evidence>
<keyword evidence="4 6" id="KW-1133">Transmembrane helix</keyword>
<evidence type="ECO:0000256" key="1">
    <source>
        <dbReference type="ARBA" id="ARBA00004141"/>
    </source>
</evidence>
<protein>
    <recommendedName>
        <fullName evidence="7">EamA domain-containing protein</fullName>
    </recommendedName>
</protein>